<organism evidence="3 4">
    <name type="scientific">Streptomyces desertarenae</name>
    <dbReference type="NCBI Taxonomy" id="2666184"/>
    <lineage>
        <taxon>Bacteria</taxon>
        <taxon>Bacillati</taxon>
        <taxon>Actinomycetota</taxon>
        <taxon>Actinomycetes</taxon>
        <taxon>Kitasatosporales</taxon>
        <taxon>Streptomycetaceae</taxon>
        <taxon>Streptomyces</taxon>
    </lineage>
</organism>
<dbReference type="InterPro" id="IPR041522">
    <property type="entry name" value="CdaR_GGDEF"/>
</dbReference>
<dbReference type="SMART" id="SM00065">
    <property type="entry name" value="GAF"/>
    <property type="match status" value="1"/>
</dbReference>
<evidence type="ECO:0000259" key="2">
    <source>
        <dbReference type="SMART" id="SM00065"/>
    </source>
</evidence>
<dbReference type="InterPro" id="IPR003018">
    <property type="entry name" value="GAF"/>
</dbReference>
<dbReference type="RefSeq" id="WP_380903453.1">
    <property type="nucleotide sequence ID" value="NZ_JBHUFU010000016.1"/>
</dbReference>
<feature type="domain" description="GAF" evidence="2">
    <location>
        <begin position="77"/>
        <end position="228"/>
    </location>
</feature>
<dbReference type="Pfam" id="PF13556">
    <property type="entry name" value="HTH_30"/>
    <property type="match status" value="1"/>
</dbReference>
<proteinExistence type="inferred from homology"/>
<reference evidence="4" key="1">
    <citation type="journal article" date="2019" name="Int. J. Syst. Evol. Microbiol.">
        <title>The Global Catalogue of Microorganisms (GCM) 10K type strain sequencing project: providing services to taxonomists for standard genome sequencing and annotation.</title>
        <authorList>
            <consortium name="The Broad Institute Genomics Platform"/>
            <consortium name="The Broad Institute Genome Sequencing Center for Infectious Disease"/>
            <person name="Wu L."/>
            <person name="Ma J."/>
        </authorList>
    </citation>
    <scope>NUCLEOTIDE SEQUENCE [LARGE SCALE GENOMIC DNA]</scope>
    <source>
        <strain evidence="4">CGMCC 4.7455</strain>
    </source>
</reference>
<protein>
    <submittedName>
        <fullName evidence="3">Helix-turn-helix domain-containing protein</fullName>
    </submittedName>
</protein>
<dbReference type="PANTHER" id="PTHR33744:SF1">
    <property type="entry name" value="DNA-BINDING TRANSCRIPTIONAL ACTIVATOR ADER"/>
    <property type="match status" value="1"/>
</dbReference>
<evidence type="ECO:0000313" key="3">
    <source>
        <dbReference type="EMBL" id="MFD1832490.1"/>
    </source>
</evidence>
<evidence type="ECO:0000256" key="1">
    <source>
        <dbReference type="ARBA" id="ARBA00006754"/>
    </source>
</evidence>
<dbReference type="Proteomes" id="UP001597365">
    <property type="component" value="Unassembled WGS sequence"/>
</dbReference>
<dbReference type="InterPro" id="IPR051448">
    <property type="entry name" value="CdaR-like_regulators"/>
</dbReference>
<dbReference type="InterPro" id="IPR025736">
    <property type="entry name" value="PucR_C-HTH_dom"/>
</dbReference>
<dbReference type="EMBL" id="JBHUFU010000016">
    <property type="protein sequence ID" value="MFD1832490.1"/>
    <property type="molecule type" value="Genomic_DNA"/>
</dbReference>
<accession>A0ABW4PQX6</accession>
<dbReference type="InterPro" id="IPR042070">
    <property type="entry name" value="PucR_C-HTH_sf"/>
</dbReference>
<evidence type="ECO:0000313" key="4">
    <source>
        <dbReference type="Proteomes" id="UP001597365"/>
    </source>
</evidence>
<dbReference type="Gene3D" id="3.30.450.40">
    <property type="match status" value="1"/>
</dbReference>
<gene>
    <name evidence="3" type="ORF">ACFSJS_22995</name>
</gene>
<sequence length="633" mass="68297">MLTLLELLAAEAPQARIEEAVRDARLSGGFDAEEVPLLARAGDLALHVHSLFERRQQREAELAALVDAARDLALPHDLDELLRIVTRRTRTLFGMDMSYISFRDGTTGDSYVRTADGHASALTVGYRVPHDAGLGDASARKGVPIWTPDYLADDSVRRSPVLDEIVRAEGLRAIIAAPLTSGADTFGVLYAADRNVRHFSVGDVSLMSSLGGLAAVAIEKARILERRNSDVAELSGFRHFGELYGHLVERVLEGGDLGELTAEVAEAFEGAALVLDVERRPLSACGRIPPFDGNDLNAAARTAYQRNEPVPLPRGNGTWVAPVRAGSEELAVLLLNPREGLDGTGVKRLRTAAQAMAVLLRIQHGDEEAAGPLRDELFEDLLSVPRRPLKQLTARAGRLGILPDREFVVAVIRPEGGTAGRAASWAASYARRTGGLRSVQGGRIALLLPLPPGQGDEGTDRGQAAGAWARRVADELTSALGHPVTVGAGGPVHGLEGVRKAYQEAMRCLEALVALDSTGASASVEELGFLGVLLSDDNDTGTFVRATIGPVLDYDAQRLTELTRTLDMYFSAGGSPTRAAELLHVHPNTVSRRLERVSELLGRDWSKPERALEVQLALRLHRTHHILRRRRDD</sequence>
<dbReference type="Pfam" id="PF13185">
    <property type="entry name" value="GAF_2"/>
    <property type="match status" value="1"/>
</dbReference>
<comment type="caution">
    <text evidence="3">The sequence shown here is derived from an EMBL/GenBank/DDBJ whole genome shotgun (WGS) entry which is preliminary data.</text>
</comment>
<comment type="similarity">
    <text evidence="1">Belongs to the CdaR family.</text>
</comment>
<dbReference type="SUPFAM" id="SSF55781">
    <property type="entry name" value="GAF domain-like"/>
    <property type="match status" value="1"/>
</dbReference>
<keyword evidence="4" id="KW-1185">Reference proteome</keyword>
<dbReference type="Gene3D" id="1.10.10.2840">
    <property type="entry name" value="PucR C-terminal helix-turn-helix domain"/>
    <property type="match status" value="1"/>
</dbReference>
<dbReference type="InterPro" id="IPR029016">
    <property type="entry name" value="GAF-like_dom_sf"/>
</dbReference>
<dbReference type="Pfam" id="PF17853">
    <property type="entry name" value="GGDEF_2"/>
    <property type="match status" value="1"/>
</dbReference>
<name>A0ABW4PQX6_9ACTN</name>
<dbReference type="PANTHER" id="PTHR33744">
    <property type="entry name" value="CARBOHYDRATE DIACID REGULATOR"/>
    <property type="match status" value="1"/>
</dbReference>